<dbReference type="InterPro" id="IPR047187">
    <property type="entry name" value="SF1_C_Upf1"/>
</dbReference>
<evidence type="ECO:0000259" key="6">
    <source>
        <dbReference type="SMART" id="SM00487"/>
    </source>
</evidence>
<evidence type="ECO:0000256" key="1">
    <source>
        <dbReference type="ARBA" id="ARBA00022741"/>
    </source>
</evidence>
<dbReference type="PANTHER" id="PTHR10887:SF495">
    <property type="entry name" value="HELICASE SENATAXIN ISOFORM X1-RELATED"/>
    <property type="match status" value="1"/>
</dbReference>
<evidence type="ECO:0000256" key="4">
    <source>
        <dbReference type="ARBA" id="ARBA00022840"/>
    </source>
</evidence>
<dbReference type="InterPro" id="IPR041679">
    <property type="entry name" value="DNA2/NAM7-like_C"/>
</dbReference>
<dbReference type="Gene3D" id="3.40.50.300">
    <property type="entry name" value="P-loop containing nucleotide triphosphate hydrolases"/>
    <property type="match status" value="2"/>
</dbReference>
<comment type="caution">
    <text evidence="7">The sequence shown here is derived from an EMBL/GenBank/DDBJ whole genome shotgun (WGS) entry which is preliminary data.</text>
</comment>
<evidence type="ECO:0000313" key="7">
    <source>
        <dbReference type="EMBL" id="KAL3309675.1"/>
    </source>
</evidence>
<reference evidence="7 8" key="1">
    <citation type="submission" date="2024-11" db="EMBL/GenBank/DDBJ databases">
        <title>Adaptive evolution of stress response genes in parasites aligns with host niche diversity.</title>
        <authorList>
            <person name="Hahn C."/>
            <person name="Resl P."/>
        </authorList>
    </citation>
    <scope>NUCLEOTIDE SEQUENCE [LARGE SCALE GENOMIC DNA]</scope>
    <source>
        <strain evidence="7">EGGRZ-B1_66</strain>
        <tissue evidence="7">Body</tissue>
    </source>
</reference>
<dbReference type="GO" id="GO:0005524">
    <property type="term" value="F:ATP binding"/>
    <property type="evidence" value="ECO:0007669"/>
    <property type="project" value="UniProtKB-KW"/>
</dbReference>
<proteinExistence type="predicted"/>
<protein>
    <recommendedName>
        <fullName evidence="6">Helicase ATP-binding domain-containing protein</fullName>
    </recommendedName>
</protein>
<dbReference type="GO" id="GO:0003678">
    <property type="term" value="F:DNA helicase activity"/>
    <property type="evidence" value="ECO:0007669"/>
    <property type="project" value="UniProtKB-EC"/>
</dbReference>
<gene>
    <name evidence="7" type="ORF">Ciccas_011776</name>
</gene>
<dbReference type="CDD" id="cd18808">
    <property type="entry name" value="SF1_C_Upf1"/>
    <property type="match status" value="1"/>
</dbReference>
<keyword evidence="3" id="KW-0347">Helicase</keyword>
<evidence type="ECO:0000256" key="2">
    <source>
        <dbReference type="ARBA" id="ARBA00022801"/>
    </source>
</evidence>
<evidence type="ECO:0000313" key="8">
    <source>
        <dbReference type="Proteomes" id="UP001626550"/>
    </source>
</evidence>
<accession>A0ABD2PQA4</accession>
<dbReference type="InterPro" id="IPR014001">
    <property type="entry name" value="Helicase_ATP-bd"/>
</dbReference>
<dbReference type="InterPro" id="IPR045055">
    <property type="entry name" value="DNA2/NAM7-like"/>
</dbReference>
<dbReference type="GO" id="GO:0005694">
    <property type="term" value="C:chromosome"/>
    <property type="evidence" value="ECO:0007669"/>
    <property type="project" value="UniProtKB-ARBA"/>
</dbReference>
<dbReference type="InterPro" id="IPR027417">
    <property type="entry name" value="P-loop_NTPase"/>
</dbReference>
<sequence>MKIENLGYATPLLTVRHSVTFHAAANTMLCSLSYLPKTIEKPDEDNLENCIPPVYSLKYTEFESYAEIFTQLLQDDEMRSKIFIWPFPLENVTSIVYYPMNTFRFTIRAEQEPDLNMRSLVVIQNPASSNYSVHKLHKETRLYPVPHKHLECIESLNRYSLACEIIDTNLYSEPLADGSYKFIYKARILGYYKEPVSNYVQAVPYTRGRSAIAYMKRCYSNPKFPTLDTLNELITTNRVEKTSSIIPSNYLCFDKMNEAQQQAFSCVFRQNLTLIQGPPGTGKTTISAYLAHANVSFNNGKVLISSHSNQAVDNICIRLIDEFSHLKIVRVLSRFEMDLLPEFDVVCATCITSGDVRFSRLKFNLVIVDEATQCIEPFTLIPFSIGSSCQAQHFVLVGDQCQLGPIVQLQHSPLSISLFERLVHSQFPISMLTVIFYHHTWFECREFKSTSYYNEFEAVTLIKLLKNLLGHGVSQKSVGIVTPYVAQKAYLQNLLNASKLKVELDSIDGYQGREKDYIIFSCVRSNMSGCIGFLKEPRRLNVALTRARRGLILLGNANTLALSQDKAWACLLYHYKKMELIHALEPTHVFDHKILPDASNLKTFEPLELIPEELRGEIFPQDS</sequence>
<evidence type="ECO:0000256" key="3">
    <source>
        <dbReference type="ARBA" id="ARBA00022806"/>
    </source>
</evidence>
<dbReference type="InterPro" id="IPR041677">
    <property type="entry name" value="DNA2/NAM7_AAA_11"/>
</dbReference>
<organism evidence="7 8">
    <name type="scientific">Cichlidogyrus casuarinus</name>
    <dbReference type="NCBI Taxonomy" id="1844966"/>
    <lineage>
        <taxon>Eukaryota</taxon>
        <taxon>Metazoa</taxon>
        <taxon>Spiralia</taxon>
        <taxon>Lophotrochozoa</taxon>
        <taxon>Platyhelminthes</taxon>
        <taxon>Monogenea</taxon>
        <taxon>Monopisthocotylea</taxon>
        <taxon>Dactylogyridea</taxon>
        <taxon>Ancyrocephalidae</taxon>
        <taxon>Cichlidogyrus</taxon>
    </lineage>
</organism>
<dbReference type="Proteomes" id="UP001626550">
    <property type="component" value="Unassembled WGS sequence"/>
</dbReference>
<dbReference type="PANTHER" id="PTHR10887">
    <property type="entry name" value="DNA2/NAM7 HELICASE FAMILY"/>
    <property type="match status" value="1"/>
</dbReference>
<keyword evidence="4" id="KW-0067">ATP-binding</keyword>
<dbReference type="SMART" id="SM00487">
    <property type="entry name" value="DEXDc"/>
    <property type="match status" value="1"/>
</dbReference>
<name>A0ABD2PQA4_9PLAT</name>
<dbReference type="EMBL" id="JBJKFK010003649">
    <property type="protein sequence ID" value="KAL3309675.1"/>
    <property type="molecule type" value="Genomic_DNA"/>
</dbReference>
<dbReference type="Pfam" id="PF13086">
    <property type="entry name" value="AAA_11"/>
    <property type="match status" value="2"/>
</dbReference>
<keyword evidence="2" id="KW-0378">Hydrolase</keyword>
<feature type="domain" description="Helicase ATP-binding" evidence="6">
    <location>
        <begin position="252"/>
        <end position="419"/>
    </location>
</feature>
<keyword evidence="8" id="KW-1185">Reference proteome</keyword>
<comment type="catalytic activity">
    <reaction evidence="5">
        <text>ATP + H2O = ADP + phosphate + H(+)</text>
        <dbReference type="Rhea" id="RHEA:13065"/>
        <dbReference type="ChEBI" id="CHEBI:15377"/>
        <dbReference type="ChEBI" id="CHEBI:15378"/>
        <dbReference type="ChEBI" id="CHEBI:30616"/>
        <dbReference type="ChEBI" id="CHEBI:43474"/>
        <dbReference type="ChEBI" id="CHEBI:456216"/>
        <dbReference type="EC" id="3.6.4.12"/>
    </reaction>
    <physiologicalReaction direction="left-to-right" evidence="5">
        <dbReference type="Rhea" id="RHEA:13066"/>
    </physiologicalReaction>
</comment>
<dbReference type="AlphaFoldDB" id="A0ABD2PQA4"/>
<keyword evidence="1" id="KW-0547">Nucleotide-binding</keyword>
<dbReference type="SUPFAM" id="SSF52540">
    <property type="entry name" value="P-loop containing nucleoside triphosphate hydrolases"/>
    <property type="match status" value="1"/>
</dbReference>
<evidence type="ECO:0000256" key="5">
    <source>
        <dbReference type="ARBA" id="ARBA00048432"/>
    </source>
</evidence>
<dbReference type="FunFam" id="3.40.50.300:FF:000326">
    <property type="entry name" value="P-loop containing nucleoside triphosphate hydrolase"/>
    <property type="match status" value="1"/>
</dbReference>
<dbReference type="Pfam" id="PF13087">
    <property type="entry name" value="AAA_12"/>
    <property type="match status" value="1"/>
</dbReference>
<dbReference type="GO" id="GO:0016787">
    <property type="term" value="F:hydrolase activity"/>
    <property type="evidence" value="ECO:0007669"/>
    <property type="project" value="UniProtKB-KW"/>
</dbReference>